<feature type="transmembrane region" description="Helical" evidence="7">
    <location>
        <begin position="28"/>
        <end position="50"/>
    </location>
</feature>
<evidence type="ECO:0000256" key="1">
    <source>
        <dbReference type="ARBA" id="ARBA00000677"/>
    </source>
</evidence>
<dbReference type="SUPFAM" id="SSF51306">
    <property type="entry name" value="LexA/Signal peptidase"/>
    <property type="match status" value="1"/>
</dbReference>
<dbReference type="Pfam" id="PF10502">
    <property type="entry name" value="Peptidase_S26"/>
    <property type="match status" value="1"/>
</dbReference>
<evidence type="ECO:0000256" key="3">
    <source>
        <dbReference type="ARBA" id="ARBA00009370"/>
    </source>
</evidence>
<dbReference type="PROSITE" id="PS00760">
    <property type="entry name" value="SPASE_I_2"/>
    <property type="match status" value="1"/>
</dbReference>
<evidence type="ECO:0000256" key="5">
    <source>
        <dbReference type="ARBA" id="ARBA00022801"/>
    </source>
</evidence>
<feature type="active site" evidence="6">
    <location>
        <position position="103"/>
    </location>
</feature>
<dbReference type="GO" id="GO:0006465">
    <property type="term" value="P:signal peptide processing"/>
    <property type="evidence" value="ECO:0007669"/>
    <property type="project" value="InterPro"/>
</dbReference>
<dbReference type="Gene3D" id="2.10.109.10">
    <property type="entry name" value="Umud Fragment, subunit A"/>
    <property type="match status" value="1"/>
</dbReference>
<keyword evidence="10" id="KW-1185">Reference proteome</keyword>
<protein>
    <recommendedName>
        <fullName evidence="4 7">Signal peptidase I</fullName>
        <ecNumber evidence="4 7">3.4.21.89</ecNumber>
    </recommendedName>
</protein>
<dbReference type="EMBL" id="VULY01000018">
    <property type="protein sequence ID" value="MSR94735.1"/>
    <property type="molecule type" value="Genomic_DNA"/>
</dbReference>
<reference evidence="9 10" key="1">
    <citation type="submission" date="2019-08" db="EMBL/GenBank/DDBJ databases">
        <title>In-depth cultivation of the pig gut microbiome towards novel bacterial diversity and tailored functional studies.</title>
        <authorList>
            <person name="Wylensek D."/>
            <person name="Hitch T.C.A."/>
            <person name="Clavel T."/>
        </authorList>
    </citation>
    <scope>NUCLEOTIDE SEQUENCE [LARGE SCALE GENOMIC DNA]</scope>
    <source>
        <strain evidence="9 10">68-1-5</strain>
    </source>
</reference>
<proteinExistence type="inferred from homology"/>
<dbReference type="InterPro" id="IPR036286">
    <property type="entry name" value="LexA/Signal_pep-like_sf"/>
</dbReference>
<evidence type="ECO:0000256" key="4">
    <source>
        <dbReference type="ARBA" id="ARBA00013208"/>
    </source>
</evidence>
<comment type="catalytic activity">
    <reaction evidence="1 7">
        <text>Cleavage of hydrophobic, N-terminal signal or leader sequences from secreted and periplasmic proteins.</text>
        <dbReference type="EC" id="3.4.21.89"/>
    </reaction>
</comment>
<dbReference type="CDD" id="cd06530">
    <property type="entry name" value="S26_SPase_I"/>
    <property type="match status" value="1"/>
</dbReference>
<sequence>MQLAKGKQGGKKRRKELLKALWKRLPKAGIWVFQIVIVCLLAFVLVYYFGQRVSTVGDSMRPVLQNKDVVLVNRMVYNVSVPKRGDVIVFKPKGNENSHYYMKRIVGLPGETVEIIENNVYINGKKLKEDYQVTDIDDVGIVHEKMQLSKEEYFVLGDNRKNSEDSRDADVGNVKKEYIYGKAWMVISFTRQFGWIR</sequence>
<keyword evidence="7" id="KW-0812">Transmembrane</keyword>
<evidence type="ECO:0000313" key="10">
    <source>
        <dbReference type="Proteomes" id="UP000434409"/>
    </source>
</evidence>
<comment type="similarity">
    <text evidence="3 7">Belongs to the peptidase S26 family.</text>
</comment>
<organism evidence="9 10">
    <name type="scientific">Suipraeoptans intestinalis</name>
    <dbReference type="NCBI Taxonomy" id="2606628"/>
    <lineage>
        <taxon>Bacteria</taxon>
        <taxon>Bacillati</taxon>
        <taxon>Bacillota</taxon>
        <taxon>Clostridia</taxon>
        <taxon>Lachnospirales</taxon>
        <taxon>Lachnospiraceae</taxon>
        <taxon>Suipraeoptans</taxon>
    </lineage>
</organism>
<gene>
    <name evidence="9" type="primary">lepB</name>
    <name evidence="9" type="ORF">FYJ34_10820</name>
</gene>
<dbReference type="AlphaFoldDB" id="A0A6N7V2F4"/>
<comment type="subcellular location">
    <subcellularLocation>
        <location evidence="2">Cell membrane</location>
        <topology evidence="2">Single-pass type II membrane protein</topology>
    </subcellularLocation>
    <subcellularLocation>
        <location evidence="7">Membrane</location>
        <topology evidence="7">Single-pass type II membrane protein</topology>
    </subcellularLocation>
</comment>
<dbReference type="GO" id="GO:0005886">
    <property type="term" value="C:plasma membrane"/>
    <property type="evidence" value="ECO:0007669"/>
    <property type="project" value="UniProtKB-SubCell"/>
</dbReference>
<accession>A0A6N7V2F4</accession>
<dbReference type="PANTHER" id="PTHR43390:SF1">
    <property type="entry name" value="CHLOROPLAST PROCESSING PEPTIDASE"/>
    <property type="match status" value="1"/>
</dbReference>
<dbReference type="Proteomes" id="UP000434409">
    <property type="component" value="Unassembled WGS sequence"/>
</dbReference>
<feature type="domain" description="Peptidase S26" evidence="8">
    <location>
        <begin position="31"/>
        <end position="186"/>
    </location>
</feature>
<dbReference type="EC" id="3.4.21.89" evidence="4 7"/>
<evidence type="ECO:0000256" key="2">
    <source>
        <dbReference type="ARBA" id="ARBA00004401"/>
    </source>
</evidence>
<dbReference type="PROSITE" id="PS00761">
    <property type="entry name" value="SPASE_I_3"/>
    <property type="match status" value="1"/>
</dbReference>
<keyword evidence="7" id="KW-0472">Membrane</keyword>
<feature type="active site" evidence="6">
    <location>
        <position position="59"/>
    </location>
</feature>
<dbReference type="InterPro" id="IPR000223">
    <property type="entry name" value="Pept_S26A_signal_pept_1"/>
</dbReference>
<evidence type="ECO:0000313" key="9">
    <source>
        <dbReference type="EMBL" id="MSR94735.1"/>
    </source>
</evidence>
<name>A0A6N7V2F4_9FIRM</name>
<evidence type="ECO:0000256" key="7">
    <source>
        <dbReference type="RuleBase" id="RU362042"/>
    </source>
</evidence>
<dbReference type="InterPro" id="IPR019757">
    <property type="entry name" value="Pept_S26A_signal_pept_1_Lys-AS"/>
</dbReference>
<dbReference type="PANTHER" id="PTHR43390">
    <property type="entry name" value="SIGNAL PEPTIDASE I"/>
    <property type="match status" value="1"/>
</dbReference>
<dbReference type="PRINTS" id="PR00727">
    <property type="entry name" value="LEADERPTASE"/>
</dbReference>
<dbReference type="NCBIfam" id="TIGR02227">
    <property type="entry name" value="sigpep_I_bact"/>
    <property type="match status" value="1"/>
</dbReference>
<keyword evidence="7" id="KW-0645">Protease</keyword>
<keyword evidence="7" id="KW-1133">Transmembrane helix</keyword>
<keyword evidence="5 7" id="KW-0378">Hydrolase</keyword>
<dbReference type="InterPro" id="IPR019533">
    <property type="entry name" value="Peptidase_S26"/>
</dbReference>
<dbReference type="GO" id="GO:0004252">
    <property type="term" value="F:serine-type endopeptidase activity"/>
    <property type="evidence" value="ECO:0007669"/>
    <property type="project" value="InterPro"/>
</dbReference>
<comment type="caution">
    <text evidence="9">The sequence shown here is derived from an EMBL/GenBank/DDBJ whole genome shotgun (WGS) entry which is preliminary data.</text>
</comment>
<evidence type="ECO:0000256" key="6">
    <source>
        <dbReference type="PIRSR" id="PIRSR600223-1"/>
    </source>
</evidence>
<dbReference type="GO" id="GO:0009003">
    <property type="term" value="F:signal peptidase activity"/>
    <property type="evidence" value="ECO:0007669"/>
    <property type="project" value="UniProtKB-EC"/>
</dbReference>
<evidence type="ECO:0000259" key="8">
    <source>
        <dbReference type="Pfam" id="PF10502"/>
    </source>
</evidence>
<dbReference type="InterPro" id="IPR019758">
    <property type="entry name" value="Pept_S26A_signal_pept_1_CS"/>
</dbReference>